<sequence>MAMAMVVMIPSFFAVKVPCVLAIKSNNQYSLAPKQAGECVSNTSKCQQWGFVQVRYVARKSPPPSESHFHHTVVYHTRKFAFHRSQQQEESVQPRKTKVLRALVPRGIGAPGGDGGRLHAASAIQPRPPIGRLA</sequence>
<dbReference type="EMBL" id="JAUTDP010000018">
    <property type="protein sequence ID" value="KAK3388164.1"/>
    <property type="molecule type" value="Genomic_DNA"/>
</dbReference>
<evidence type="ECO:0000313" key="4">
    <source>
        <dbReference type="Proteomes" id="UP001281003"/>
    </source>
</evidence>
<keyword evidence="4" id="KW-1185">Reference proteome</keyword>
<accession>A0AAE0U2H6</accession>
<name>A0AAE0U2H6_SORBR</name>
<gene>
    <name evidence="3" type="ORF">B0T20DRAFT_110839</name>
</gene>
<protein>
    <recommendedName>
        <fullName evidence="5">Secreted protein</fullName>
    </recommendedName>
</protein>
<feature type="chain" id="PRO_5041953714" description="Secreted protein" evidence="2">
    <location>
        <begin position="23"/>
        <end position="134"/>
    </location>
</feature>
<comment type="caution">
    <text evidence="3">The sequence shown here is derived from an EMBL/GenBank/DDBJ whole genome shotgun (WGS) entry which is preliminary data.</text>
</comment>
<reference evidence="3" key="1">
    <citation type="journal article" date="2023" name="Mol. Phylogenet. Evol.">
        <title>Genome-scale phylogeny and comparative genomics of the fungal order Sordariales.</title>
        <authorList>
            <person name="Hensen N."/>
            <person name="Bonometti L."/>
            <person name="Westerberg I."/>
            <person name="Brannstrom I.O."/>
            <person name="Guillou S."/>
            <person name="Cros-Aarteil S."/>
            <person name="Calhoun S."/>
            <person name="Haridas S."/>
            <person name="Kuo A."/>
            <person name="Mondo S."/>
            <person name="Pangilinan J."/>
            <person name="Riley R."/>
            <person name="LaButti K."/>
            <person name="Andreopoulos B."/>
            <person name="Lipzen A."/>
            <person name="Chen C."/>
            <person name="Yan M."/>
            <person name="Daum C."/>
            <person name="Ng V."/>
            <person name="Clum A."/>
            <person name="Steindorff A."/>
            <person name="Ohm R.A."/>
            <person name="Martin F."/>
            <person name="Silar P."/>
            <person name="Natvig D.O."/>
            <person name="Lalanne C."/>
            <person name="Gautier V."/>
            <person name="Ament-Velasquez S.L."/>
            <person name="Kruys A."/>
            <person name="Hutchinson M.I."/>
            <person name="Powell A.J."/>
            <person name="Barry K."/>
            <person name="Miller A.N."/>
            <person name="Grigoriev I.V."/>
            <person name="Debuchy R."/>
            <person name="Gladieux P."/>
            <person name="Hiltunen Thoren M."/>
            <person name="Johannesson H."/>
        </authorList>
    </citation>
    <scope>NUCLEOTIDE SEQUENCE</scope>
    <source>
        <strain evidence="3">FGSC 1904</strain>
    </source>
</reference>
<feature type="region of interest" description="Disordered" evidence="1">
    <location>
        <begin position="110"/>
        <end position="134"/>
    </location>
</feature>
<dbReference type="AlphaFoldDB" id="A0AAE0U2H6"/>
<organism evidence="3 4">
    <name type="scientific">Sordaria brevicollis</name>
    <dbReference type="NCBI Taxonomy" id="83679"/>
    <lineage>
        <taxon>Eukaryota</taxon>
        <taxon>Fungi</taxon>
        <taxon>Dikarya</taxon>
        <taxon>Ascomycota</taxon>
        <taxon>Pezizomycotina</taxon>
        <taxon>Sordariomycetes</taxon>
        <taxon>Sordariomycetidae</taxon>
        <taxon>Sordariales</taxon>
        <taxon>Sordariaceae</taxon>
        <taxon>Sordaria</taxon>
    </lineage>
</organism>
<evidence type="ECO:0000256" key="1">
    <source>
        <dbReference type="SAM" id="MobiDB-lite"/>
    </source>
</evidence>
<proteinExistence type="predicted"/>
<keyword evidence="2" id="KW-0732">Signal</keyword>
<evidence type="ECO:0000256" key="2">
    <source>
        <dbReference type="SAM" id="SignalP"/>
    </source>
</evidence>
<dbReference type="Proteomes" id="UP001281003">
    <property type="component" value="Unassembled WGS sequence"/>
</dbReference>
<reference evidence="3" key="2">
    <citation type="submission" date="2023-07" db="EMBL/GenBank/DDBJ databases">
        <authorList>
            <consortium name="Lawrence Berkeley National Laboratory"/>
            <person name="Haridas S."/>
            <person name="Hensen N."/>
            <person name="Bonometti L."/>
            <person name="Westerberg I."/>
            <person name="Brannstrom I.O."/>
            <person name="Guillou S."/>
            <person name="Cros-Aarteil S."/>
            <person name="Calhoun S."/>
            <person name="Kuo A."/>
            <person name="Mondo S."/>
            <person name="Pangilinan J."/>
            <person name="Riley R."/>
            <person name="LaButti K."/>
            <person name="Andreopoulos B."/>
            <person name="Lipzen A."/>
            <person name="Chen C."/>
            <person name="Yanf M."/>
            <person name="Daum C."/>
            <person name="Ng V."/>
            <person name="Clum A."/>
            <person name="Steindorff A."/>
            <person name="Ohm R."/>
            <person name="Martin F."/>
            <person name="Silar P."/>
            <person name="Natvig D."/>
            <person name="Lalanne C."/>
            <person name="Gautier V."/>
            <person name="Ament-velasquez S.L."/>
            <person name="Kruys A."/>
            <person name="Hutchinson M.I."/>
            <person name="Powell A.J."/>
            <person name="Barry K."/>
            <person name="Miller A.N."/>
            <person name="Grigoriev I.V."/>
            <person name="Debuchy R."/>
            <person name="Gladieux P."/>
            <person name="Thoren M.H."/>
            <person name="Johannesson H."/>
        </authorList>
    </citation>
    <scope>NUCLEOTIDE SEQUENCE</scope>
    <source>
        <strain evidence="3">FGSC 1904</strain>
    </source>
</reference>
<feature type="signal peptide" evidence="2">
    <location>
        <begin position="1"/>
        <end position="22"/>
    </location>
</feature>
<evidence type="ECO:0008006" key="5">
    <source>
        <dbReference type="Google" id="ProtNLM"/>
    </source>
</evidence>
<evidence type="ECO:0000313" key="3">
    <source>
        <dbReference type="EMBL" id="KAK3388164.1"/>
    </source>
</evidence>